<dbReference type="Proteomes" id="UP001209878">
    <property type="component" value="Unassembled WGS sequence"/>
</dbReference>
<dbReference type="AlphaFoldDB" id="A0AAD9NN69"/>
<dbReference type="EMBL" id="JAODUO010000675">
    <property type="protein sequence ID" value="KAK2176215.1"/>
    <property type="molecule type" value="Genomic_DNA"/>
</dbReference>
<feature type="compositionally biased region" description="Polar residues" evidence="1">
    <location>
        <begin position="325"/>
        <end position="400"/>
    </location>
</feature>
<evidence type="ECO:0000256" key="1">
    <source>
        <dbReference type="SAM" id="MobiDB-lite"/>
    </source>
</evidence>
<dbReference type="Gene3D" id="3.90.25.10">
    <property type="entry name" value="UDP-galactose 4-epimerase, domain 1"/>
    <property type="match status" value="1"/>
</dbReference>
<dbReference type="SUPFAM" id="SSF51735">
    <property type="entry name" value="NAD(P)-binding Rossmann-fold domains"/>
    <property type="match status" value="1"/>
</dbReference>
<evidence type="ECO:0000313" key="2">
    <source>
        <dbReference type="EMBL" id="KAK2176215.1"/>
    </source>
</evidence>
<protein>
    <submittedName>
        <fullName evidence="2">Uncharacterized protein</fullName>
    </submittedName>
</protein>
<feature type="region of interest" description="Disordered" evidence="1">
    <location>
        <begin position="325"/>
        <end position="424"/>
    </location>
</feature>
<feature type="compositionally biased region" description="Basic and acidic residues" evidence="1">
    <location>
        <begin position="401"/>
        <end position="411"/>
    </location>
</feature>
<name>A0AAD9NN69_RIDPI</name>
<organism evidence="2 3">
    <name type="scientific">Ridgeia piscesae</name>
    <name type="common">Tubeworm</name>
    <dbReference type="NCBI Taxonomy" id="27915"/>
    <lineage>
        <taxon>Eukaryota</taxon>
        <taxon>Metazoa</taxon>
        <taxon>Spiralia</taxon>
        <taxon>Lophotrochozoa</taxon>
        <taxon>Annelida</taxon>
        <taxon>Polychaeta</taxon>
        <taxon>Sedentaria</taxon>
        <taxon>Canalipalpata</taxon>
        <taxon>Sabellida</taxon>
        <taxon>Siboglinidae</taxon>
        <taxon>Ridgeia</taxon>
    </lineage>
</organism>
<comment type="caution">
    <text evidence="2">The sequence shown here is derived from an EMBL/GenBank/DDBJ whole genome shotgun (WGS) entry which is preliminary data.</text>
</comment>
<dbReference type="InterPro" id="IPR036291">
    <property type="entry name" value="NAD(P)-bd_dom_sf"/>
</dbReference>
<reference evidence="2" key="1">
    <citation type="journal article" date="2023" name="Mol. Biol. Evol.">
        <title>Third-Generation Sequencing Reveals the Adaptive Role of the Epigenome in Three Deep-Sea Polychaetes.</title>
        <authorList>
            <person name="Perez M."/>
            <person name="Aroh O."/>
            <person name="Sun Y."/>
            <person name="Lan Y."/>
            <person name="Juniper S.K."/>
            <person name="Young C.R."/>
            <person name="Angers B."/>
            <person name="Qian P.Y."/>
        </authorList>
    </citation>
    <scope>NUCLEOTIDE SEQUENCE</scope>
    <source>
        <strain evidence="2">R07B-5</strain>
    </source>
</reference>
<gene>
    <name evidence="2" type="ORF">NP493_675g01022</name>
</gene>
<sequence>MFPQKKLPLPPTEILKTWADTSVSQELLHFHPTTNLQEGTKKFVEWFKKYKQERKTRKRSATKYNWYLKLLKERDNRDAHYENKKILKHNEALQARLSQERQRYAQWAHSKGLHIPVICDVKFIVDNATGSFRQTCPCKHGYKNLGRDCIPIYNELNMALVEQEFRTEAGVTSEMKKGRGMVVFKGLTSEGADYMYAPMKSTNELMAACKKDRLCMAVTTNGWMKRQVTSREQWKKVSYGIIVFDVDYCSHSDIKCPGQSKCTRLGPADYQCVCEPPLVFNKQHRCDIAPKKEVQQTLKPDSAKDNQKAKPVAFGIQKAKTVNENVASDNQKAKTVNDSVASDNQKAKTVNENVASDNQKAKTVNDNVASDNQKAKTVNENVASDNQKAKTVNDNVASDNQKAKTDKDKVPPEMLKMQQSIKKS</sequence>
<accession>A0AAD9NN69</accession>
<keyword evidence="3" id="KW-1185">Reference proteome</keyword>
<evidence type="ECO:0000313" key="3">
    <source>
        <dbReference type="Proteomes" id="UP001209878"/>
    </source>
</evidence>
<proteinExistence type="predicted"/>